<dbReference type="PANTHER" id="PTHR33202">
    <property type="entry name" value="ZINC UPTAKE REGULATION PROTEIN"/>
    <property type="match status" value="1"/>
</dbReference>
<dbReference type="GO" id="GO:0005737">
    <property type="term" value="C:cytoplasm"/>
    <property type="evidence" value="ECO:0007669"/>
    <property type="project" value="UniProtKB-SubCell"/>
</dbReference>
<feature type="binding site" evidence="12">
    <location>
        <position position="130"/>
    </location>
    <ligand>
        <name>Fe cation</name>
        <dbReference type="ChEBI" id="CHEBI:24875"/>
    </ligand>
</feature>
<dbReference type="InterPro" id="IPR036388">
    <property type="entry name" value="WH-like_DNA-bd_sf"/>
</dbReference>
<comment type="cofactor">
    <cofactor evidence="11">
        <name>Zn(2+)</name>
        <dbReference type="ChEBI" id="CHEBI:29105"/>
    </cofactor>
    <text evidence="11">Binds 1 zinc ion per subunit.</text>
</comment>
<evidence type="ECO:0000256" key="1">
    <source>
        <dbReference type="ARBA" id="ARBA00004496"/>
    </source>
</evidence>
<evidence type="ECO:0000256" key="8">
    <source>
        <dbReference type="ARBA" id="ARBA00023125"/>
    </source>
</evidence>
<protein>
    <submittedName>
        <fullName evidence="13">Transcriptional repressor</fullName>
    </submittedName>
</protein>
<evidence type="ECO:0000256" key="3">
    <source>
        <dbReference type="ARBA" id="ARBA00022490"/>
    </source>
</evidence>
<evidence type="ECO:0000256" key="10">
    <source>
        <dbReference type="ARBA" id="ARBA00023211"/>
    </source>
</evidence>
<accession>A0A5P8M460</accession>
<evidence type="ECO:0000313" key="13">
    <source>
        <dbReference type="EMBL" id="QFR23074.1"/>
    </source>
</evidence>
<keyword evidence="5 11" id="KW-0479">Metal-binding</keyword>
<evidence type="ECO:0000256" key="11">
    <source>
        <dbReference type="PIRSR" id="PIRSR602481-1"/>
    </source>
</evidence>
<dbReference type="InterPro" id="IPR002481">
    <property type="entry name" value="FUR"/>
</dbReference>
<keyword evidence="9" id="KW-0804">Transcription</keyword>
<dbReference type="InterPro" id="IPR043135">
    <property type="entry name" value="Fur_C"/>
</dbReference>
<sequence>MRAMATETLSPSALLKKSHARVTPQREAILDFLMSTDSHPTADDIYHHLGSRFPNMSVATVYNNLRTLTGLGLIQELSYGDSSSHFDFVETAHYHAICQVCGKIFDMYYPGLNEIDTITENATDFAVTSHRIEVYGICKDCQKKRSEKKAE</sequence>
<dbReference type="Pfam" id="PF01475">
    <property type="entry name" value="FUR"/>
    <property type="match status" value="1"/>
</dbReference>
<dbReference type="SUPFAM" id="SSF46785">
    <property type="entry name" value="Winged helix' DNA-binding domain"/>
    <property type="match status" value="1"/>
</dbReference>
<evidence type="ECO:0000256" key="6">
    <source>
        <dbReference type="ARBA" id="ARBA00022833"/>
    </source>
</evidence>
<dbReference type="PANTHER" id="PTHR33202:SF8">
    <property type="entry name" value="PEROXIDE-RESPONSIVE REPRESSOR PERR"/>
    <property type="match status" value="1"/>
</dbReference>
<dbReference type="GO" id="GO:1900376">
    <property type="term" value="P:regulation of secondary metabolite biosynthetic process"/>
    <property type="evidence" value="ECO:0007669"/>
    <property type="project" value="TreeGrafter"/>
</dbReference>
<reference evidence="13 14" key="1">
    <citation type="submission" date="2019-10" db="EMBL/GenBank/DDBJ databases">
        <title>The completed genome of Lactobacillus harbinensis M1.</title>
        <authorList>
            <person name="Zheng Y."/>
        </authorList>
    </citation>
    <scope>NUCLEOTIDE SEQUENCE [LARGE SCALE GENOMIC DNA]</scope>
    <source>
        <strain evidence="13 14">M1</strain>
    </source>
</reference>
<evidence type="ECO:0000313" key="14">
    <source>
        <dbReference type="Proteomes" id="UP000326779"/>
    </source>
</evidence>
<dbReference type="CDD" id="cd07153">
    <property type="entry name" value="Fur_like"/>
    <property type="match status" value="1"/>
</dbReference>
<feature type="binding site" evidence="11">
    <location>
        <position position="138"/>
    </location>
    <ligand>
        <name>Zn(2+)</name>
        <dbReference type="ChEBI" id="CHEBI:29105"/>
    </ligand>
</feature>
<feature type="binding site" evidence="11">
    <location>
        <position position="98"/>
    </location>
    <ligand>
        <name>Zn(2+)</name>
        <dbReference type="ChEBI" id="CHEBI:29105"/>
    </ligand>
</feature>
<dbReference type="EMBL" id="CP045143">
    <property type="protein sequence ID" value="QFR23074.1"/>
    <property type="molecule type" value="Genomic_DNA"/>
</dbReference>
<evidence type="ECO:0000256" key="12">
    <source>
        <dbReference type="PIRSR" id="PIRSR602481-2"/>
    </source>
</evidence>
<name>A0A5P8M460_9LACO</name>
<evidence type="ECO:0000256" key="7">
    <source>
        <dbReference type="ARBA" id="ARBA00023015"/>
    </source>
</evidence>
<dbReference type="GO" id="GO:0000976">
    <property type="term" value="F:transcription cis-regulatory region binding"/>
    <property type="evidence" value="ECO:0007669"/>
    <property type="project" value="TreeGrafter"/>
</dbReference>
<dbReference type="KEGG" id="lhb:D1010_06410"/>
<keyword evidence="7" id="KW-0805">Transcription regulation</keyword>
<dbReference type="Gene3D" id="3.30.1490.190">
    <property type="match status" value="1"/>
</dbReference>
<dbReference type="Gene3D" id="1.10.10.10">
    <property type="entry name" value="Winged helix-like DNA-binding domain superfamily/Winged helix DNA-binding domain"/>
    <property type="match status" value="1"/>
</dbReference>
<feature type="binding site" evidence="11">
    <location>
        <position position="141"/>
    </location>
    <ligand>
        <name>Zn(2+)</name>
        <dbReference type="ChEBI" id="CHEBI:29105"/>
    </ligand>
</feature>
<dbReference type="AlphaFoldDB" id="A0A5P8M460"/>
<dbReference type="InterPro" id="IPR036390">
    <property type="entry name" value="WH_DNA-bd_sf"/>
</dbReference>
<dbReference type="GO" id="GO:0003700">
    <property type="term" value="F:DNA-binding transcription factor activity"/>
    <property type="evidence" value="ECO:0007669"/>
    <property type="project" value="InterPro"/>
</dbReference>
<comment type="similarity">
    <text evidence="2">Belongs to the Fur family.</text>
</comment>
<dbReference type="GO" id="GO:0008270">
    <property type="term" value="F:zinc ion binding"/>
    <property type="evidence" value="ECO:0007669"/>
    <property type="project" value="TreeGrafter"/>
</dbReference>
<keyword evidence="4" id="KW-0678">Repressor</keyword>
<evidence type="ECO:0000256" key="9">
    <source>
        <dbReference type="ARBA" id="ARBA00023163"/>
    </source>
</evidence>
<keyword evidence="10" id="KW-0464">Manganese</keyword>
<keyword evidence="3" id="KW-0963">Cytoplasm</keyword>
<organism evidence="13 14">
    <name type="scientific">Schleiferilactobacillus harbinensis</name>
    <dbReference type="NCBI Taxonomy" id="304207"/>
    <lineage>
        <taxon>Bacteria</taxon>
        <taxon>Bacillati</taxon>
        <taxon>Bacillota</taxon>
        <taxon>Bacilli</taxon>
        <taxon>Lactobacillales</taxon>
        <taxon>Lactobacillaceae</taxon>
        <taxon>Schleiferilactobacillus</taxon>
    </lineage>
</organism>
<evidence type="ECO:0000256" key="5">
    <source>
        <dbReference type="ARBA" id="ARBA00022723"/>
    </source>
</evidence>
<keyword evidence="8" id="KW-0238">DNA-binding</keyword>
<gene>
    <name evidence="13" type="ORF">D1010_06410</name>
</gene>
<dbReference type="Proteomes" id="UP000326779">
    <property type="component" value="Chromosome"/>
</dbReference>
<evidence type="ECO:0000256" key="2">
    <source>
        <dbReference type="ARBA" id="ARBA00007957"/>
    </source>
</evidence>
<proteinExistence type="inferred from homology"/>
<dbReference type="GO" id="GO:0045892">
    <property type="term" value="P:negative regulation of DNA-templated transcription"/>
    <property type="evidence" value="ECO:0007669"/>
    <property type="project" value="TreeGrafter"/>
</dbReference>
<comment type="cofactor">
    <cofactor evidence="12">
        <name>Mn(2+)</name>
        <dbReference type="ChEBI" id="CHEBI:29035"/>
    </cofactor>
    <cofactor evidence="12">
        <name>Fe(2+)</name>
        <dbReference type="ChEBI" id="CHEBI:29033"/>
    </cofactor>
    <text evidence="12">Binds 1 Mn(2+) or Fe(2+) ion per subunit.</text>
</comment>
<evidence type="ECO:0000256" key="4">
    <source>
        <dbReference type="ARBA" id="ARBA00022491"/>
    </source>
</evidence>
<keyword evidence="12" id="KW-0408">Iron</keyword>
<dbReference type="FunFam" id="3.30.1490.190:FF:000003">
    <property type="entry name" value="Fur family transcriptional regulator"/>
    <property type="match status" value="1"/>
</dbReference>
<feature type="binding site" evidence="11">
    <location>
        <position position="101"/>
    </location>
    <ligand>
        <name>Zn(2+)</name>
        <dbReference type="ChEBI" id="CHEBI:29105"/>
    </ligand>
</feature>
<comment type="subcellular location">
    <subcellularLocation>
        <location evidence="1">Cytoplasm</location>
    </subcellularLocation>
</comment>
<keyword evidence="6 11" id="KW-0862">Zinc</keyword>